<evidence type="ECO:0000313" key="4">
    <source>
        <dbReference type="Proteomes" id="UP000806528"/>
    </source>
</evidence>
<dbReference type="Proteomes" id="UP000806528">
    <property type="component" value="Unassembled WGS sequence"/>
</dbReference>
<organism evidence="3 4">
    <name type="scientific">Nocardiopsis coralli</name>
    <dbReference type="NCBI Taxonomy" id="2772213"/>
    <lineage>
        <taxon>Bacteria</taxon>
        <taxon>Bacillati</taxon>
        <taxon>Actinomycetota</taxon>
        <taxon>Actinomycetes</taxon>
        <taxon>Streptosporangiales</taxon>
        <taxon>Nocardiopsidaceae</taxon>
        <taxon>Nocardiopsis</taxon>
    </lineage>
</organism>
<feature type="domain" description="Putative Flp pilus-assembly TadG-like N-terminal" evidence="2">
    <location>
        <begin position="10"/>
        <end position="57"/>
    </location>
</feature>
<evidence type="ECO:0000259" key="2">
    <source>
        <dbReference type="Pfam" id="PF13400"/>
    </source>
</evidence>
<keyword evidence="4" id="KW-1185">Reference proteome</keyword>
<dbReference type="Pfam" id="PF13400">
    <property type="entry name" value="Tad"/>
    <property type="match status" value="1"/>
</dbReference>
<accession>A0ABR9P015</accession>
<keyword evidence="1" id="KW-0812">Transmembrane</keyword>
<reference evidence="3 4" key="1">
    <citation type="submission" date="2020-09" db="EMBL/GenBank/DDBJ databases">
        <title>Diversity and distribution of actinomycetes associated with coral in the coast of Hainan.</title>
        <authorList>
            <person name="Li F."/>
        </authorList>
    </citation>
    <scope>NUCLEOTIDE SEQUENCE [LARGE SCALE GENOMIC DNA]</scope>
    <source>
        <strain evidence="3 4">HNM0947</strain>
    </source>
</reference>
<comment type="caution">
    <text evidence="3">The sequence shown here is derived from an EMBL/GenBank/DDBJ whole genome shotgun (WGS) entry which is preliminary data.</text>
</comment>
<gene>
    <name evidence="3" type="ORF">IDM40_00450</name>
</gene>
<protein>
    <recommendedName>
        <fullName evidence="2">Putative Flp pilus-assembly TadG-like N-terminal domain-containing protein</fullName>
    </recommendedName>
</protein>
<dbReference type="EMBL" id="JADBGI010000001">
    <property type="protein sequence ID" value="MBE2997175.1"/>
    <property type="molecule type" value="Genomic_DNA"/>
</dbReference>
<dbReference type="InterPro" id="IPR028087">
    <property type="entry name" value="Tad_N"/>
</dbReference>
<keyword evidence="1" id="KW-0472">Membrane</keyword>
<evidence type="ECO:0000313" key="3">
    <source>
        <dbReference type="EMBL" id="MBE2997175.1"/>
    </source>
</evidence>
<proteinExistence type="predicted"/>
<name>A0ABR9P015_9ACTN</name>
<dbReference type="RefSeq" id="WP_193119839.1">
    <property type="nucleotide sequence ID" value="NZ_JADBGI010000001.1"/>
</dbReference>
<feature type="transmembrane region" description="Helical" evidence="1">
    <location>
        <begin position="12"/>
        <end position="31"/>
    </location>
</feature>
<keyword evidence="1" id="KW-1133">Transmembrane helix</keyword>
<evidence type="ECO:0000256" key="1">
    <source>
        <dbReference type="SAM" id="Phobius"/>
    </source>
</evidence>
<sequence>MKPSKFGDEGQATAFSVVMAGALLLLAAFVFDVGSALAQRSSALHTAQEAARVGAQQIDLALYRADGTVTLQPEQAAAAAEDHLDGAGMDGTATVQGEAVTVTAHTTASFALLPLPERTASGTASATPLTTDAP</sequence>